<evidence type="ECO:0000256" key="1">
    <source>
        <dbReference type="SAM" id="MobiDB-lite"/>
    </source>
</evidence>
<dbReference type="EMBL" id="JAPKNK010000003">
    <property type="protein sequence ID" value="MCX5569643.1"/>
    <property type="molecule type" value="Genomic_DNA"/>
</dbReference>
<name>A0A9X3IKM9_9HYPH</name>
<gene>
    <name evidence="2" type="ORF">OSH07_10610</name>
</gene>
<feature type="region of interest" description="Disordered" evidence="1">
    <location>
        <begin position="285"/>
        <end position="336"/>
    </location>
</feature>
<comment type="caution">
    <text evidence="2">The sequence shown here is derived from an EMBL/GenBank/DDBJ whole genome shotgun (WGS) entry which is preliminary data.</text>
</comment>
<sequence>MSNVAVIPEQPRPPRQSIEVIDPIPVLDTSRFEHMQRIASVMAKSSLLPDSLTMIGKKEAKEPLPFEQVLANTFLVVNQAVRWGLDPFAVAQCVSVVHGKLCYEGKLVAAVIEAKAGIRLKHFFVGEGESRRIYVSDVEFTAEIVSQLKPGVRPLGTRMFDGSVAEWKTTGAGTPWSPKNSDRMLIYRGTRDWTRIYEPALMLGVYTEDEMMDLSDNARATRARPASSMAERLAVARQADAGFSSANVEAEISKAITKAPTSPGADQATATAVENPATAKTLEQASPEAGDAGAVQDRDNVSTAPTQSEPAELVPPEGSAGVEERPAESPSVGLSSDDRELLRFYVEELEAERADYAIEEVRTRFWKGKGLEKGSALATAAGAITDAHRKRVTAEITIDECDKRCREATR</sequence>
<dbReference type="AlphaFoldDB" id="A0A9X3IKM9"/>
<keyword evidence="3" id="KW-1185">Reference proteome</keyword>
<evidence type="ECO:0000313" key="3">
    <source>
        <dbReference type="Proteomes" id="UP001144805"/>
    </source>
</evidence>
<protein>
    <recommendedName>
        <fullName evidence="4">Recombinase RecT</fullName>
    </recommendedName>
</protein>
<evidence type="ECO:0008006" key="4">
    <source>
        <dbReference type="Google" id="ProtNLM"/>
    </source>
</evidence>
<reference evidence="2" key="1">
    <citation type="submission" date="2022-11" db="EMBL/GenBank/DDBJ databases">
        <title>Biodiversity and phylogenetic relationships of bacteria.</title>
        <authorList>
            <person name="Machado R.A.R."/>
            <person name="Bhat A."/>
            <person name="Loulou A."/>
            <person name="Kallel S."/>
        </authorList>
    </citation>
    <scope>NUCLEOTIDE SEQUENCE</scope>
    <source>
        <strain evidence="2">K-TC2</strain>
    </source>
</reference>
<evidence type="ECO:0000313" key="2">
    <source>
        <dbReference type="EMBL" id="MCX5569643.1"/>
    </source>
</evidence>
<dbReference type="Proteomes" id="UP001144805">
    <property type="component" value="Unassembled WGS sequence"/>
</dbReference>
<dbReference type="RefSeq" id="WP_266338603.1">
    <property type="nucleotide sequence ID" value="NZ_JAPKNK010000003.1"/>
</dbReference>
<accession>A0A9X3IKM9</accession>
<proteinExistence type="predicted"/>
<organism evidence="2 3">
    <name type="scientific">Kaistia nematophila</name>
    <dbReference type="NCBI Taxonomy" id="2994654"/>
    <lineage>
        <taxon>Bacteria</taxon>
        <taxon>Pseudomonadati</taxon>
        <taxon>Pseudomonadota</taxon>
        <taxon>Alphaproteobacteria</taxon>
        <taxon>Hyphomicrobiales</taxon>
        <taxon>Kaistiaceae</taxon>
        <taxon>Kaistia</taxon>
    </lineage>
</organism>